<dbReference type="SUPFAM" id="SSF52317">
    <property type="entry name" value="Class I glutamine amidotransferase-like"/>
    <property type="match status" value="1"/>
</dbReference>
<organism evidence="1 2">
    <name type="scientific">Actinoplanes couchii</name>
    <dbReference type="NCBI Taxonomy" id="403638"/>
    <lineage>
        <taxon>Bacteria</taxon>
        <taxon>Bacillati</taxon>
        <taxon>Actinomycetota</taxon>
        <taxon>Actinomycetes</taxon>
        <taxon>Micromonosporales</taxon>
        <taxon>Micromonosporaceae</taxon>
        <taxon>Actinoplanes</taxon>
    </lineage>
</organism>
<comment type="caution">
    <text evidence="1">The sequence shown here is derived from an EMBL/GenBank/DDBJ whole genome shotgun (WGS) entry which is preliminary data.</text>
</comment>
<keyword evidence="1" id="KW-0378">Hydrolase</keyword>
<dbReference type="InterPro" id="IPR011697">
    <property type="entry name" value="Peptidase_C26"/>
</dbReference>
<keyword evidence="2" id="KW-1185">Reference proteome</keyword>
<gene>
    <name evidence="1" type="ORF">Aco03nite_036080</name>
</gene>
<dbReference type="EMBL" id="BOMG01000047">
    <property type="protein sequence ID" value="GID55204.1"/>
    <property type="molecule type" value="Genomic_DNA"/>
</dbReference>
<dbReference type="GO" id="GO:0016787">
    <property type="term" value="F:hydrolase activity"/>
    <property type="evidence" value="ECO:0007669"/>
    <property type="project" value="UniProtKB-KW"/>
</dbReference>
<name>A0ABQ3X9R6_9ACTN</name>
<accession>A0ABQ3X9R6</accession>
<dbReference type="Proteomes" id="UP000612282">
    <property type="component" value="Unassembled WGS sequence"/>
</dbReference>
<protein>
    <submittedName>
        <fullName evidence="1">Gamma-glutamyl-gamma-aminobutyrate hydrolase</fullName>
    </submittedName>
</protein>
<dbReference type="PROSITE" id="PS51273">
    <property type="entry name" value="GATASE_TYPE_1"/>
    <property type="match status" value="1"/>
</dbReference>
<dbReference type="PANTHER" id="PTHR43235">
    <property type="entry name" value="GLUTAMINE AMIDOTRANSFERASE PB2B2.05-RELATED"/>
    <property type="match status" value="1"/>
</dbReference>
<reference evidence="1 2" key="1">
    <citation type="submission" date="2021-01" db="EMBL/GenBank/DDBJ databases">
        <title>Whole genome shotgun sequence of Actinoplanes couchii NBRC 106145.</title>
        <authorList>
            <person name="Komaki H."/>
            <person name="Tamura T."/>
        </authorList>
    </citation>
    <scope>NUCLEOTIDE SEQUENCE [LARGE SCALE GENOMIC DNA]</scope>
    <source>
        <strain evidence="1 2">NBRC 106145</strain>
    </source>
</reference>
<evidence type="ECO:0000313" key="2">
    <source>
        <dbReference type="Proteomes" id="UP000612282"/>
    </source>
</evidence>
<dbReference type="InterPro" id="IPR044668">
    <property type="entry name" value="PuuD-like"/>
</dbReference>
<dbReference type="InterPro" id="IPR029062">
    <property type="entry name" value="Class_I_gatase-like"/>
</dbReference>
<dbReference type="Pfam" id="PF07722">
    <property type="entry name" value="Peptidase_C26"/>
    <property type="match status" value="1"/>
</dbReference>
<dbReference type="Gene3D" id="3.40.50.880">
    <property type="match status" value="1"/>
</dbReference>
<evidence type="ECO:0000313" key="1">
    <source>
        <dbReference type="EMBL" id="GID55204.1"/>
    </source>
</evidence>
<sequence>MTTRYGGEGTLYAQFNRCKGRIPAGAVQPPRRWDRWARDAAPVLPAPRACDYGGAMRPIIGITSYVLPASWGVWVDLPTALVPHDYAEAVRLAGGRAVLLPPDDLDADVLDRLDGLVLAGGPDVLPSHYGQAPGPHTVTHAERDAGELLLLRAALDRDLPLLGVCRGMQLLTVAAGGSLHQHLPDLLGHEKHRPAPGVYGSQSAGFAPGSRIAALMGDDTTINCFHHQGVADPGSLTVTGWASDGLPEAVEDPERRFVLGVQWHPEVARDRRLFGALVAAASEENS</sequence>
<dbReference type="PANTHER" id="PTHR43235:SF1">
    <property type="entry name" value="GLUTAMINE AMIDOTRANSFERASE PB2B2.05-RELATED"/>
    <property type="match status" value="1"/>
</dbReference>
<dbReference type="CDD" id="cd01745">
    <property type="entry name" value="GATase1_2"/>
    <property type="match status" value="1"/>
</dbReference>
<proteinExistence type="predicted"/>